<dbReference type="SUPFAM" id="SSF53738">
    <property type="entry name" value="Phosphoglucomutase, first 3 domains"/>
    <property type="match status" value="3"/>
</dbReference>
<dbReference type="GO" id="GO:0005634">
    <property type="term" value="C:nucleus"/>
    <property type="evidence" value="ECO:0007669"/>
    <property type="project" value="TreeGrafter"/>
</dbReference>
<dbReference type="PANTHER" id="PTHR45745:SF1">
    <property type="entry name" value="PHOSPHOGLUCOMUTASE 2B-RELATED"/>
    <property type="match status" value="1"/>
</dbReference>
<reference evidence="11" key="1">
    <citation type="submission" date="2021-01" db="EMBL/GenBank/DDBJ databases">
        <authorList>
            <person name="Corre E."/>
            <person name="Pelletier E."/>
            <person name="Niang G."/>
            <person name="Scheremetjew M."/>
            <person name="Finn R."/>
            <person name="Kale V."/>
            <person name="Holt S."/>
            <person name="Cochrane G."/>
            <person name="Meng A."/>
            <person name="Brown T."/>
            <person name="Cohen L."/>
        </authorList>
    </citation>
    <scope>NUCLEOTIDE SEQUENCE</scope>
    <source>
        <strain evidence="11">CCAP 1951/1</strain>
    </source>
</reference>
<dbReference type="GO" id="GO:0005975">
    <property type="term" value="P:carbohydrate metabolic process"/>
    <property type="evidence" value="ECO:0007669"/>
    <property type="project" value="InterPro"/>
</dbReference>
<feature type="domain" description="Alpha-D-phosphohexomutase alpha/beta/alpha" evidence="9">
    <location>
        <begin position="229"/>
        <end position="323"/>
    </location>
</feature>
<evidence type="ECO:0000256" key="6">
    <source>
        <dbReference type="ARBA" id="ARBA00023235"/>
    </source>
</evidence>
<dbReference type="InterPro" id="IPR036900">
    <property type="entry name" value="A-D-PHexomutase_C_sf"/>
</dbReference>
<evidence type="ECO:0000256" key="3">
    <source>
        <dbReference type="ARBA" id="ARBA00022553"/>
    </source>
</evidence>
<protein>
    <recommendedName>
        <fullName evidence="12">Phosphomannomutase-like protein</fullName>
    </recommendedName>
</protein>
<dbReference type="InterPro" id="IPR005845">
    <property type="entry name" value="A-D-PHexomutase_a/b/a-II"/>
</dbReference>
<evidence type="ECO:0000256" key="2">
    <source>
        <dbReference type="ARBA" id="ARBA00010231"/>
    </source>
</evidence>
<dbReference type="GO" id="GO:0006166">
    <property type="term" value="P:purine ribonucleoside salvage"/>
    <property type="evidence" value="ECO:0007669"/>
    <property type="project" value="TreeGrafter"/>
</dbReference>
<organism evidence="11">
    <name type="scientific">Neobodo designis</name>
    <name type="common">Flagellated protozoan</name>
    <name type="synonym">Bodo designis</name>
    <dbReference type="NCBI Taxonomy" id="312471"/>
    <lineage>
        <taxon>Eukaryota</taxon>
        <taxon>Discoba</taxon>
        <taxon>Euglenozoa</taxon>
        <taxon>Kinetoplastea</taxon>
        <taxon>Metakinetoplastina</taxon>
        <taxon>Neobodonida</taxon>
        <taxon>Neobodo</taxon>
    </lineage>
</organism>
<dbReference type="InterPro" id="IPR005841">
    <property type="entry name" value="Alpha-D-phosphohexomutase_SF"/>
</dbReference>
<dbReference type="PRINTS" id="PR00509">
    <property type="entry name" value="PGMPMM"/>
</dbReference>
<keyword evidence="3" id="KW-0597">Phosphoprotein</keyword>
<evidence type="ECO:0000256" key="4">
    <source>
        <dbReference type="ARBA" id="ARBA00022723"/>
    </source>
</evidence>
<proteinExistence type="inferred from homology"/>
<evidence type="ECO:0000256" key="7">
    <source>
        <dbReference type="RuleBase" id="RU004326"/>
    </source>
</evidence>
<gene>
    <name evidence="11" type="ORF">NDES1114_LOCUS26766</name>
</gene>
<keyword evidence="5 7" id="KW-0460">Magnesium</keyword>
<dbReference type="PANTHER" id="PTHR45745">
    <property type="entry name" value="PHOSPHOMANNOMUTASE 45A"/>
    <property type="match status" value="1"/>
</dbReference>
<evidence type="ECO:0000259" key="10">
    <source>
        <dbReference type="Pfam" id="PF02880"/>
    </source>
</evidence>
<dbReference type="Gene3D" id="3.30.310.50">
    <property type="entry name" value="Alpha-D-phosphohexomutase, C-terminal domain"/>
    <property type="match status" value="1"/>
</dbReference>
<dbReference type="InterPro" id="IPR005844">
    <property type="entry name" value="A-D-PHexomutase_a/b/a-I"/>
</dbReference>
<sequence length="598" mass="64353">MPLSEEVTAAAQRWLAIDPDAKTRAEVEGLVAAGDEATLRARLLSGRMEFGTAGLRAAMGAGYDRMNQVTIAQSAQGLVKYLTSQFSAEDLASRGVVVGYDGRYNSDIFAQITANACIAKNVKCRLTSSVVPTPYVAFALRQFNCVAAVVVTASHNPKQDNGYKVYWANGAQIVPPHDGGIAKCIEESLDIDPATVGTAWHAIRGDCPIPAIEERFFATLQPMMERFQKLTSATPLKFTYTAMHGVGGNAVLRARDVAGLPEANFVVVKEQFSPDPEFSTVTFPNPEEGKSSLDLAIAAANAAGSTIILANDPDADRLAVAEKDAATGAWRVLTGNELGALLGWWMCEQNLADDVDFTKCVALSSTVSSQILRAYSRKFGFEFKETLTGFKWMGSIGGAAEDDEDRRIIFAFEQAIGFMCGNRVRDKDGVTALAVAVQMAAVLATQGKTLLQQLQALYAEFGAHVCSESYVTSKDPKRTMAMFDAIKGRDTKTGYPDAIGGIRVENVRDLRESSPIDTRQPDGKPTLPLSSAPMVTFYLEGGAVLTVRGSGTEPKIKWYCEAIAADVAAGQKLVDKIVDGAINEILKPEENGFVRRPE</sequence>
<dbReference type="InterPro" id="IPR016066">
    <property type="entry name" value="A-D-PHexomutase_CS"/>
</dbReference>
<comment type="similarity">
    <text evidence="2 7">Belongs to the phosphohexose mutase family.</text>
</comment>
<keyword evidence="4 7" id="KW-0479">Metal-binding</keyword>
<keyword evidence="6" id="KW-0413">Isomerase</keyword>
<evidence type="ECO:0000313" key="11">
    <source>
        <dbReference type="EMBL" id="CAD9139286.1"/>
    </source>
</evidence>
<dbReference type="Pfam" id="PF02878">
    <property type="entry name" value="PGM_PMM_I"/>
    <property type="match status" value="1"/>
</dbReference>
<evidence type="ECO:0000256" key="1">
    <source>
        <dbReference type="ARBA" id="ARBA00001946"/>
    </source>
</evidence>
<dbReference type="EMBL" id="HBGF01040015">
    <property type="protein sequence ID" value="CAD9139286.1"/>
    <property type="molecule type" value="Transcribed_RNA"/>
</dbReference>
<dbReference type="InterPro" id="IPR005846">
    <property type="entry name" value="A-D-PHexomutase_a/b/a-III"/>
</dbReference>
<dbReference type="GO" id="GO:0008973">
    <property type="term" value="F:phosphopentomutase activity"/>
    <property type="evidence" value="ECO:0007669"/>
    <property type="project" value="TreeGrafter"/>
</dbReference>
<evidence type="ECO:0008006" key="12">
    <source>
        <dbReference type="Google" id="ProtNLM"/>
    </source>
</evidence>
<name>A0A7S1MRS5_NEODS</name>
<dbReference type="CDD" id="cd05799">
    <property type="entry name" value="PGM2"/>
    <property type="match status" value="1"/>
</dbReference>
<dbReference type="Gene3D" id="3.40.120.10">
    <property type="entry name" value="Alpha-D-Glucose-1,6-Bisphosphate, subunit A, domain 3"/>
    <property type="match status" value="3"/>
</dbReference>
<accession>A0A7S1MRS5</accession>
<dbReference type="GO" id="GO:0000287">
    <property type="term" value="F:magnesium ion binding"/>
    <property type="evidence" value="ECO:0007669"/>
    <property type="project" value="InterPro"/>
</dbReference>
<evidence type="ECO:0000259" key="8">
    <source>
        <dbReference type="Pfam" id="PF02878"/>
    </source>
</evidence>
<dbReference type="Pfam" id="PF02880">
    <property type="entry name" value="PGM_PMM_III"/>
    <property type="match status" value="1"/>
</dbReference>
<feature type="domain" description="Alpha-D-phosphohexomutase alpha/beta/alpha" evidence="8">
    <location>
        <begin position="48"/>
        <end position="187"/>
    </location>
</feature>
<feature type="domain" description="Alpha-D-phosphohexomutase alpha/beta/alpha" evidence="10">
    <location>
        <begin position="335"/>
        <end position="461"/>
    </location>
</feature>
<comment type="cofactor">
    <cofactor evidence="1">
        <name>Mg(2+)</name>
        <dbReference type="ChEBI" id="CHEBI:18420"/>
    </cofactor>
</comment>
<evidence type="ECO:0000256" key="5">
    <source>
        <dbReference type="ARBA" id="ARBA00022842"/>
    </source>
</evidence>
<dbReference type="InterPro" id="IPR016055">
    <property type="entry name" value="A-D-PHexomutase_a/b/a-I/II/III"/>
</dbReference>
<dbReference type="AlphaFoldDB" id="A0A7S1MRS5"/>
<dbReference type="SUPFAM" id="SSF55957">
    <property type="entry name" value="Phosphoglucomutase, C-terminal domain"/>
    <property type="match status" value="1"/>
</dbReference>
<dbReference type="PROSITE" id="PS00710">
    <property type="entry name" value="PGM_PMM"/>
    <property type="match status" value="1"/>
</dbReference>
<dbReference type="Pfam" id="PF02879">
    <property type="entry name" value="PGM_PMM_II"/>
    <property type="match status" value="1"/>
</dbReference>
<evidence type="ECO:0000259" key="9">
    <source>
        <dbReference type="Pfam" id="PF02879"/>
    </source>
</evidence>